<dbReference type="GO" id="GO:0003677">
    <property type="term" value="F:DNA binding"/>
    <property type="evidence" value="ECO:0007669"/>
    <property type="project" value="InterPro"/>
</dbReference>
<dbReference type="RefSeq" id="WP_055290173.1">
    <property type="nucleotide sequence ID" value="NZ_CP173382.1"/>
</dbReference>
<protein>
    <submittedName>
        <fullName evidence="1">Helix-turn-helix domain</fullName>
    </submittedName>
</protein>
<dbReference type="SMART" id="SM00530">
    <property type="entry name" value="HTH_XRE"/>
    <property type="match status" value="1"/>
</dbReference>
<dbReference type="EMBL" id="CYYA01000008">
    <property type="protein sequence ID" value="CUN00632.1"/>
    <property type="molecule type" value="Genomic_DNA"/>
</dbReference>
<dbReference type="Gene3D" id="1.25.40.10">
    <property type="entry name" value="Tetratricopeptide repeat domain"/>
    <property type="match status" value="1"/>
</dbReference>
<dbReference type="CDD" id="cd00093">
    <property type="entry name" value="HTH_XRE"/>
    <property type="match status" value="1"/>
</dbReference>
<proteinExistence type="predicted"/>
<reference evidence="1 2" key="1">
    <citation type="submission" date="2015-09" db="EMBL/GenBank/DDBJ databases">
        <authorList>
            <consortium name="Pathogen Informatics"/>
        </authorList>
    </citation>
    <scope>NUCLEOTIDE SEQUENCE [LARGE SCALE GENOMIC DNA]</scope>
    <source>
        <strain evidence="1 2">2789STDY5608891</strain>
    </source>
</reference>
<dbReference type="InterPro" id="IPR010982">
    <property type="entry name" value="Lambda_DNA-bd_dom_sf"/>
</dbReference>
<dbReference type="AlphaFoldDB" id="A0A173TCW5"/>
<evidence type="ECO:0000313" key="2">
    <source>
        <dbReference type="Proteomes" id="UP000095492"/>
    </source>
</evidence>
<dbReference type="Proteomes" id="UP000095492">
    <property type="component" value="Unassembled WGS sequence"/>
</dbReference>
<dbReference type="GeneID" id="97389715"/>
<dbReference type="STRING" id="39490.ERS852448_01443"/>
<evidence type="ECO:0000313" key="1">
    <source>
        <dbReference type="EMBL" id="CUN00632.1"/>
    </source>
</evidence>
<gene>
    <name evidence="1" type="ORF">ERS852448_01443</name>
</gene>
<dbReference type="OrthoDB" id="1855220at2"/>
<dbReference type="InterPro" id="IPR011990">
    <property type="entry name" value="TPR-like_helical_dom_sf"/>
</dbReference>
<dbReference type="Pfam" id="PF01381">
    <property type="entry name" value="HTH_3"/>
    <property type="match status" value="1"/>
</dbReference>
<accession>A0A173TCW5</accession>
<name>A0A173TCW5_EUBRA</name>
<organism evidence="1 2">
    <name type="scientific">Eubacterium ramulus</name>
    <dbReference type="NCBI Taxonomy" id="39490"/>
    <lineage>
        <taxon>Bacteria</taxon>
        <taxon>Bacillati</taxon>
        <taxon>Bacillota</taxon>
        <taxon>Clostridia</taxon>
        <taxon>Eubacteriales</taxon>
        <taxon>Eubacteriaceae</taxon>
        <taxon>Eubacterium</taxon>
    </lineage>
</organism>
<dbReference type="PROSITE" id="PS50943">
    <property type="entry name" value="HTH_CROC1"/>
    <property type="match status" value="1"/>
</dbReference>
<sequence>MECYEIGSVVRSARIRHGMTQEDLAFGICAVSTLSKIERGICSPKIGTFEALMERMGELPGRCILLVGEQELQRQRIQEEIALAIRLGNRMHLVQQLELYRELSGDNNRQEQQWLSLGETVLHWWSGGEAVNIEQVLQRILEMSGMPLADEESGCQAVGSYTACEILIRQLLVACRSGLREFDGDILQLRRLLEYLTAADLNLRWQKQAYISVCYQLADLSFLSGEYPGSIRYCRDALILCVQTGEFRYAPMLLSLLASGMTKRGDTKRAGEAKAFACVIDKMLAEQSCLLKFIEGIL</sequence>
<dbReference type="InterPro" id="IPR001387">
    <property type="entry name" value="Cro/C1-type_HTH"/>
</dbReference>
<dbReference type="SUPFAM" id="SSF47413">
    <property type="entry name" value="lambda repressor-like DNA-binding domains"/>
    <property type="match status" value="1"/>
</dbReference>